<dbReference type="PANTHER" id="PTHR42852:SF6">
    <property type="entry name" value="THIOL:DISULFIDE INTERCHANGE PROTEIN DSBE"/>
    <property type="match status" value="1"/>
</dbReference>
<keyword evidence="3" id="KW-0201">Cytochrome c-type biogenesis</keyword>
<dbReference type="CDD" id="cd03010">
    <property type="entry name" value="TlpA_like_DsbE"/>
    <property type="match status" value="1"/>
</dbReference>
<dbReference type="PROSITE" id="PS00194">
    <property type="entry name" value="THIOREDOXIN_1"/>
    <property type="match status" value="1"/>
</dbReference>
<evidence type="ECO:0000259" key="6">
    <source>
        <dbReference type="PROSITE" id="PS51352"/>
    </source>
</evidence>
<keyword evidence="5" id="KW-0676">Redox-active center</keyword>
<evidence type="ECO:0000256" key="3">
    <source>
        <dbReference type="ARBA" id="ARBA00022748"/>
    </source>
</evidence>
<protein>
    <submittedName>
        <fullName evidence="7">DsbE family thiol:disulfide interchange protein</fullName>
    </submittedName>
</protein>
<evidence type="ECO:0000256" key="5">
    <source>
        <dbReference type="ARBA" id="ARBA00023284"/>
    </source>
</evidence>
<gene>
    <name evidence="7" type="ORF">ACFOMD_08020</name>
</gene>
<dbReference type="Proteomes" id="UP001595615">
    <property type="component" value="Unassembled WGS sequence"/>
</dbReference>
<evidence type="ECO:0000256" key="4">
    <source>
        <dbReference type="ARBA" id="ARBA00023157"/>
    </source>
</evidence>
<proteinExistence type="inferred from homology"/>
<keyword evidence="8" id="KW-1185">Reference proteome</keyword>
<keyword evidence="4" id="KW-1015">Disulfide bond</keyword>
<evidence type="ECO:0000313" key="8">
    <source>
        <dbReference type="Proteomes" id="UP001595615"/>
    </source>
</evidence>
<dbReference type="RefSeq" id="WP_380859509.1">
    <property type="nucleotide sequence ID" value="NZ_JBHRXV010000004.1"/>
</dbReference>
<dbReference type="Gene3D" id="3.40.30.10">
    <property type="entry name" value="Glutaredoxin"/>
    <property type="match status" value="1"/>
</dbReference>
<dbReference type="InterPro" id="IPR050553">
    <property type="entry name" value="Thioredoxin_ResA/DsbE_sf"/>
</dbReference>
<comment type="caution">
    <text evidence="7">The sequence shown here is derived from an EMBL/GenBank/DDBJ whole genome shotgun (WGS) entry which is preliminary data.</text>
</comment>
<evidence type="ECO:0000256" key="1">
    <source>
        <dbReference type="ARBA" id="ARBA00004196"/>
    </source>
</evidence>
<sequence>MNRLLFLLPVVIFAVVVAAFAFGLTRDPSKLPSMLIDRPLPVLDLPPLSEGQPGLKTAMLTGEPALLNVFASWCLPCRVEHPLLLDLKAKGVPVYGLDWKEPAADGAKWIAELGDPYRVIGNDESGRAGIELGVTGVPETFVIDKKGRVRYKHIGPITPQDYDEKLAPLLAKLRAEA</sequence>
<dbReference type="Pfam" id="PF08534">
    <property type="entry name" value="Redoxin"/>
    <property type="match status" value="1"/>
</dbReference>
<dbReference type="SUPFAM" id="SSF52833">
    <property type="entry name" value="Thioredoxin-like"/>
    <property type="match status" value="1"/>
</dbReference>
<dbReference type="PANTHER" id="PTHR42852">
    <property type="entry name" value="THIOL:DISULFIDE INTERCHANGE PROTEIN DSBE"/>
    <property type="match status" value="1"/>
</dbReference>
<dbReference type="NCBIfam" id="TIGR00385">
    <property type="entry name" value="dsbE"/>
    <property type="match status" value="1"/>
</dbReference>
<comment type="similarity">
    <text evidence="2">Belongs to the thioredoxin family. DsbE subfamily.</text>
</comment>
<accession>A0ABV7X9I8</accession>
<dbReference type="InterPro" id="IPR013766">
    <property type="entry name" value="Thioredoxin_domain"/>
</dbReference>
<evidence type="ECO:0000256" key="2">
    <source>
        <dbReference type="ARBA" id="ARBA00007758"/>
    </source>
</evidence>
<dbReference type="EMBL" id="JBHRXV010000004">
    <property type="protein sequence ID" value="MFC3712511.1"/>
    <property type="molecule type" value="Genomic_DNA"/>
</dbReference>
<dbReference type="PROSITE" id="PS51352">
    <property type="entry name" value="THIOREDOXIN_2"/>
    <property type="match status" value="1"/>
</dbReference>
<name>A0ABV7X9I8_9SPHN</name>
<dbReference type="InterPro" id="IPR004799">
    <property type="entry name" value="Periplasmic_diS_OxRdtase_DsbE"/>
</dbReference>
<dbReference type="InterPro" id="IPR036249">
    <property type="entry name" value="Thioredoxin-like_sf"/>
</dbReference>
<reference evidence="8" key="1">
    <citation type="journal article" date="2019" name="Int. J. Syst. Evol. Microbiol.">
        <title>The Global Catalogue of Microorganisms (GCM) 10K type strain sequencing project: providing services to taxonomists for standard genome sequencing and annotation.</title>
        <authorList>
            <consortium name="The Broad Institute Genomics Platform"/>
            <consortium name="The Broad Institute Genome Sequencing Center for Infectious Disease"/>
            <person name="Wu L."/>
            <person name="Ma J."/>
        </authorList>
    </citation>
    <scope>NUCLEOTIDE SEQUENCE [LARGE SCALE GENOMIC DNA]</scope>
    <source>
        <strain evidence="8">KCTC 42644</strain>
    </source>
</reference>
<dbReference type="InterPro" id="IPR017937">
    <property type="entry name" value="Thioredoxin_CS"/>
</dbReference>
<dbReference type="InterPro" id="IPR013740">
    <property type="entry name" value="Redoxin"/>
</dbReference>
<organism evidence="7 8">
    <name type="scientific">Sphingoaurantiacus capsulatus</name>
    <dbReference type="NCBI Taxonomy" id="1771310"/>
    <lineage>
        <taxon>Bacteria</taxon>
        <taxon>Pseudomonadati</taxon>
        <taxon>Pseudomonadota</taxon>
        <taxon>Alphaproteobacteria</taxon>
        <taxon>Sphingomonadales</taxon>
        <taxon>Sphingosinicellaceae</taxon>
        <taxon>Sphingoaurantiacus</taxon>
    </lineage>
</organism>
<comment type="subcellular location">
    <subcellularLocation>
        <location evidence="1">Cell envelope</location>
    </subcellularLocation>
</comment>
<feature type="domain" description="Thioredoxin" evidence="6">
    <location>
        <begin position="34"/>
        <end position="171"/>
    </location>
</feature>
<evidence type="ECO:0000313" key="7">
    <source>
        <dbReference type="EMBL" id="MFC3712511.1"/>
    </source>
</evidence>